<protein>
    <submittedName>
        <fullName evidence="1">Uncharacterized protein</fullName>
    </submittedName>
</protein>
<organism evidence="1 2">
    <name type="scientific">Lindgomyces ingoldianus</name>
    <dbReference type="NCBI Taxonomy" id="673940"/>
    <lineage>
        <taxon>Eukaryota</taxon>
        <taxon>Fungi</taxon>
        <taxon>Dikarya</taxon>
        <taxon>Ascomycota</taxon>
        <taxon>Pezizomycotina</taxon>
        <taxon>Dothideomycetes</taxon>
        <taxon>Pleosporomycetidae</taxon>
        <taxon>Pleosporales</taxon>
        <taxon>Lindgomycetaceae</taxon>
        <taxon>Lindgomyces</taxon>
    </lineage>
</organism>
<dbReference type="EMBL" id="MU003518">
    <property type="protein sequence ID" value="KAF2467967.1"/>
    <property type="molecule type" value="Genomic_DNA"/>
</dbReference>
<comment type="caution">
    <text evidence="1">The sequence shown here is derived from an EMBL/GenBank/DDBJ whole genome shotgun (WGS) entry which is preliminary data.</text>
</comment>
<name>A0ACB6QNV0_9PLEO</name>
<gene>
    <name evidence="1" type="ORF">BDR25DRAFT_233515</name>
</gene>
<evidence type="ECO:0000313" key="1">
    <source>
        <dbReference type="EMBL" id="KAF2467967.1"/>
    </source>
</evidence>
<dbReference type="Proteomes" id="UP000799755">
    <property type="component" value="Unassembled WGS sequence"/>
</dbReference>
<sequence length="50" mass="5809">YEDPYTLQMLEFWECVLNGKVVKTSAEDSVKELDLCNTVLQAGETHYRLK</sequence>
<proteinExistence type="predicted"/>
<feature type="non-terminal residue" evidence="1">
    <location>
        <position position="1"/>
    </location>
</feature>
<keyword evidence="2" id="KW-1185">Reference proteome</keyword>
<reference evidence="1" key="1">
    <citation type="journal article" date="2020" name="Stud. Mycol.">
        <title>101 Dothideomycetes genomes: a test case for predicting lifestyles and emergence of pathogens.</title>
        <authorList>
            <person name="Haridas S."/>
            <person name="Albert R."/>
            <person name="Binder M."/>
            <person name="Bloem J."/>
            <person name="Labutti K."/>
            <person name="Salamov A."/>
            <person name="Andreopoulos B."/>
            <person name="Baker S."/>
            <person name="Barry K."/>
            <person name="Bills G."/>
            <person name="Bluhm B."/>
            <person name="Cannon C."/>
            <person name="Castanera R."/>
            <person name="Culley D."/>
            <person name="Daum C."/>
            <person name="Ezra D."/>
            <person name="Gonzalez J."/>
            <person name="Henrissat B."/>
            <person name="Kuo A."/>
            <person name="Liang C."/>
            <person name="Lipzen A."/>
            <person name="Lutzoni F."/>
            <person name="Magnuson J."/>
            <person name="Mondo S."/>
            <person name="Nolan M."/>
            <person name="Ohm R."/>
            <person name="Pangilinan J."/>
            <person name="Park H.-J."/>
            <person name="Ramirez L."/>
            <person name="Alfaro M."/>
            <person name="Sun H."/>
            <person name="Tritt A."/>
            <person name="Yoshinaga Y."/>
            <person name="Zwiers L.-H."/>
            <person name="Turgeon B."/>
            <person name="Goodwin S."/>
            <person name="Spatafora J."/>
            <person name="Crous P."/>
            <person name="Grigoriev I."/>
        </authorList>
    </citation>
    <scope>NUCLEOTIDE SEQUENCE</scope>
    <source>
        <strain evidence="1">ATCC 200398</strain>
    </source>
</reference>
<evidence type="ECO:0000313" key="2">
    <source>
        <dbReference type="Proteomes" id="UP000799755"/>
    </source>
</evidence>
<accession>A0ACB6QNV0</accession>